<keyword evidence="2" id="KW-1185">Reference proteome</keyword>
<evidence type="ECO:0000313" key="2">
    <source>
        <dbReference type="Proteomes" id="UP001412067"/>
    </source>
</evidence>
<reference evidence="1 2" key="1">
    <citation type="journal article" date="2022" name="Nat. Plants">
        <title>Genomes of leafy and leafless Platanthera orchids illuminate the evolution of mycoheterotrophy.</title>
        <authorList>
            <person name="Li M.H."/>
            <person name="Liu K.W."/>
            <person name="Li Z."/>
            <person name="Lu H.C."/>
            <person name="Ye Q.L."/>
            <person name="Zhang D."/>
            <person name="Wang J.Y."/>
            <person name="Li Y.F."/>
            <person name="Zhong Z.M."/>
            <person name="Liu X."/>
            <person name="Yu X."/>
            <person name="Liu D.K."/>
            <person name="Tu X.D."/>
            <person name="Liu B."/>
            <person name="Hao Y."/>
            <person name="Liao X.Y."/>
            <person name="Jiang Y.T."/>
            <person name="Sun W.H."/>
            <person name="Chen J."/>
            <person name="Chen Y.Q."/>
            <person name="Ai Y."/>
            <person name="Zhai J.W."/>
            <person name="Wu S.S."/>
            <person name="Zhou Z."/>
            <person name="Hsiao Y.Y."/>
            <person name="Wu W.L."/>
            <person name="Chen Y.Y."/>
            <person name="Lin Y.F."/>
            <person name="Hsu J.L."/>
            <person name="Li C.Y."/>
            <person name="Wang Z.W."/>
            <person name="Zhao X."/>
            <person name="Zhong W.Y."/>
            <person name="Ma X.K."/>
            <person name="Ma L."/>
            <person name="Huang J."/>
            <person name="Chen G.Z."/>
            <person name="Huang M.Z."/>
            <person name="Huang L."/>
            <person name="Peng D.H."/>
            <person name="Luo Y.B."/>
            <person name="Zou S.Q."/>
            <person name="Chen S.P."/>
            <person name="Lan S."/>
            <person name="Tsai W.C."/>
            <person name="Van de Peer Y."/>
            <person name="Liu Z.J."/>
        </authorList>
    </citation>
    <scope>NUCLEOTIDE SEQUENCE [LARGE SCALE GENOMIC DNA]</scope>
    <source>
        <strain evidence="1">Lor288</strain>
    </source>
</reference>
<evidence type="ECO:0000313" key="1">
    <source>
        <dbReference type="EMBL" id="KAK8955583.1"/>
    </source>
</evidence>
<name>A0ABR2LZC9_9ASPA</name>
<proteinExistence type="predicted"/>
<dbReference type="EMBL" id="JBBWWR010000013">
    <property type="protein sequence ID" value="KAK8955583.1"/>
    <property type="molecule type" value="Genomic_DNA"/>
</dbReference>
<sequence>MWRASLLLAHKRVPDHDLLMRVSNDNFSWSVYAGEFIEVGEFPYCSSIGEFHIATTLCDNMQKSSWRRVVDGDIPTSIGRIGLLDKLYELCCVERSSNASIATKNGGVELLTSLCDFLHCRSSKPLVSALRTLSSIIHVAYLNVDELLMEIIDGQREGMGDRPELVV</sequence>
<dbReference type="Proteomes" id="UP001412067">
    <property type="component" value="Unassembled WGS sequence"/>
</dbReference>
<accession>A0ABR2LZC9</accession>
<gene>
    <name evidence="1" type="ORF">KSP40_PGU000938</name>
</gene>
<comment type="caution">
    <text evidence="1">The sequence shown here is derived from an EMBL/GenBank/DDBJ whole genome shotgun (WGS) entry which is preliminary data.</text>
</comment>
<protein>
    <submittedName>
        <fullName evidence="1">Uncharacterized protein</fullName>
    </submittedName>
</protein>
<organism evidence="1 2">
    <name type="scientific">Platanthera guangdongensis</name>
    <dbReference type="NCBI Taxonomy" id="2320717"/>
    <lineage>
        <taxon>Eukaryota</taxon>
        <taxon>Viridiplantae</taxon>
        <taxon>Streptophyta</taxon>
        <taxon>Embryophyta</taxon>
        <taxon>Tracheophyta</taxon>
        <taxon>Spermatophyta</taxon>
        <taxon>Magnoliopsida</taxon>
        <taxon>Liliopsida</taxon>
        <taxon>Asparagales</taxon>
        <taxon>Orchidaceae</taxon>
        <taxon>Orchidoideae</taxon>
        <taxon>Orchideae</taxon>
        <taxon>Orchidinae</taxon>
        <taxon>Platanthera</taxon>
    </lineage>
</organism>